<reference evidence="2 5" key="3">
    <citation type="submission" date="2020-11" db="EMBL/GenBank/DDBJ databases">
        <authorList>
            <consortium name="Pathogen Informatics"/>
        </authorList>
    </citation>
    <scope>NUCLEOTIDE SEQUENCE [LARGE SCALE GENOMIC DNA]</scope>
    <source>
        <strain evidence="2 5">NCTC12218</strain>
    </source>
</reference>
<dbReference type="Pfam" id="PF07099">
    <property type="entry name" value="DUF1361"/>
    <property type="match status" value="1"/>
</dbReference>
<feature type="transmembrane region" description="Helical" evidence="1">
    <location>
        <begin position="180"/>
        <end position="198"/>
    </location>
</feature>
<dbReference type="GeneID" id="93790804"/>
<feature type="transmembrane region" description="Helical" evidence="1">
    <location>
        <begin position="27"/>
        <end position="49"/>
    </location>
</feature>
<evidence type="ECO:0000313" key="5">
    <source>
        <dbReference type="Proteomes" id="UP000264146"/>
    </source>
</evidence>
<dbReference type="EMBL" id="POVK01000037">
    <property type="protein sequence ID" value="NHA34791.1"/>
    <property type="molecule type" value="Genomic_DNA"/>
</dbReference>
<dbReference type="Proteomes" id="UP000572988">
    <property type="component" value="Unassembled WGS sequence"/>
</dbReference>
<dbReference type="RefSeq" id="WP_016424451.1">
    <property type="nucleotide sequence ID" value="NZ_CABKRV010000001.1"/>
</dbReference>
<evidence type="ECO:0000313" key="4">
    <source>
        <dbReference type="EMBL" id="SUM90059.1"/>
    </source>
</evidence>
<proteinExistence type="predicted"/>
<dbReference type="EMBL" id="UHEF01000001">
    <property type="protein sequence ID" value="SUM90059.1"/>
    <property type="molecule type" value="Genomic_DNA"/>
</dbReference>
<protein>
    <submittedName>
        <fullName evidence="3">DUF1361 domain-containing protein</fullName>
    </submittedName>
    <submittedName>
        <fullName evidence="4">Membrane protein</fullName>
    </submittedName>
</protein>
<evidence type="ECO:0000256" key="1">
    <source>
        <dbReference type="SAM" id="Phobius"/>
    </source>
</evidence>
<evidence type="ECO:0000313" key="2">
    <source>
        <dbReference type="EMBL" id="CAD7360486.1"/>
    </source>
</evidence>
<dbReference type="Proteomes" id="UP000264146">
    <property type="component" value="Chromosome"/>
</dbReference>
<dbReference type="EMBL" id="LR962863">
    <property type="protein sequence ID" value="CAD7360486.1"/>
    <property type="molecule type" value="Genomic_DNA"/>
</dbReference>
<reference evidence="3 6" key="1">
    <citation type="submission" date="2018-01" db="EMBL/GenBank/DDBJ databases">
        <title>Complete genome sequence of Staphylococcus Scheliferi isolated from human.</title>
        <authorList>
            <person name="Abouelkhair M.A."/>
            <person name="Bemis D.A."/>
            <person name="Kania S.A."/>
        </authorList>
    </citation>
    <scope>NUCLEOTIDE SEQUENCE [LARGE SCALE GENOMIC DNA]</scope>
    <source>
        <strain evidence="3 6">ATCC 43808</strain>
    </source>
</reference>
<keyword evidence="6" id="KW-1185">Reference proteome</keyword>
<dbReference type="InterPro" id="IPR009793">
    <property type="entry name" value="DUF1361"/>
</dbReference>
<reference evidence="4" key="2">
    <citation type="submission" date="2018-06" db="EMBL/GenBank/DDBJ databases">
        <authorList>
            <consortium name="Pathogen Informatics"/>
            <person name="Doyle S."/>
        </authorList>
    </citation>
    <scope>NUCLEOTIDE SEQUENCE [LARGE SCALE GENOMIC DNA]</scope>
    <source>
        <strain evidence="4">NCTC12218</strain>
    </source>
</reference>
<name>A0A7Z7QRI3_STASC</name>
<evidence type="ECO:0000313" key="3">
    <source>
        <dbReference type="EMBL" id="NHA34791.1"/>
    </source>
</evidence>
<keyword evidence="1" id="KW-1133">Transmembrane helix</keyword>
<keyword evidence="1" id="KW-0812">Transmembrane</keyword>
<feature type="transmembrane region" description="Helical" evidence="1">
    <location>
        <begin position="56"/>
        <end position="77"/>
    </location>
</feature>
<feature type="transmembrane region" description="Helical" evidence="1">
    <location>
        <begin position="97"/>
        <end position="119"/>
    </location>
</feature>
<feature type="transmembrane region" description="Helical" evidence="1">
    <location>
        <begin position="5"/>
        <end position="21"/>
    </location>
</feature>
<accession>A0A7Z7QRI3</accession>
<keyword evidence="1" id="KW-0472">Membrane</keyword>
<sequence>MKARYITRLFYIVLFIISLFSPTQYKFIALNITLAYIPLELVFLLKLFLPKRWFEWPLFLVFLTVFILMLPNTFYMVTDLIHLNHFGFDFLSGLNLIEWTNFALLTASVMFAAYCYVLIALELYHMITSKWFRVLVLLGMMILNGVGIYVGRFLRFHSVHVINHPFSVIWSTLKAIDTPAMIFISLIVGLQALLLIFVKGVRSQS</sequence>
<gene>
    <name evidence="3" type="ORF">C1O36_09950</name>
    <name evidence="4" type="ORF">NCTC12218_02162</name>
</gene>
<evidence type="ECO:0000313" key="6">
    <source>
        <dbReference type="Proteomes" id="UP000572988"/>
    </source>
</evidence>
<feature type="transmembrane region" description="Helical" evidence="1">
    <location>
        <begin position="131"/>
        <end position="150"/>
    </location>
</feature>
<dbReference type="AlphaFoldDB" id="A0A7Z7QRI3"/>
<organism evidence="4">
    <name type="scientific">Staphylococcus schleiferi</name>
    <dbReference type="NCBI Taxonomy" id="1295"/>
    <lineage>
        <taxon>Bacteria</taxon>
        <taxon>Bacillati</taxon>
        <taxon>Bacillota</taxon>
        <taxon>Bacilli</taxon>
        <taxon>Bacillales</taxon>
        <taxon>Staphylococcaceae</taxon>
        <taxon>Staphylococcus</taxon>
    </lineage>
</organism>